<dbReference type="Gene3D" id="3.40.50.720">
    <property type="entry name" value="NAD(P)-binding Rossmann-like Domain"/>
    <property type="match status" value="1"/>
</dbReference>
<dbReference type="Pfam" id="PF02625">
    <property type="entry name" value="XdhC_CoxI"/>
    <property type="match status" value="1"/>
</dbReference>
<proteinExistence type="predicted"/>
<evidence type="ECO:0000313" key="3">
    <source>
        <dbReference type="EMBL" id="UTW11297.1"/>
    </source>
</evidence>
<gene>
    <name evidence="3" type="ORF">KDW95_18830</name>
</gene>
<protein>
    <submittedName>
        <fullName evidence="3">XdhC family protein</fullName>
    </submittedName>
</protein>
<dbReference type="PANTHER" id="PTHR30388:SF4">
    <property type="entry name" value="MOLYBDENUM COFACTOR INSERTION CHAPERONE PAOD"/>
    <property type="match status" value="1"/>
</dbReference>
<organism evidence="3 4">
    <name type="scientific">Marinobacterium rhizophilum</name>
    <dbReference type="NCBI Taxonomy" id="420402"/>
    <lineage>
        <taxon>Bacteria</taxon>
        <taxon>Pseudomonadati</taxon>
        <taxon>Pseudomonadota</taxon>
        <taxon>Gammaproteobacteria</taxon>
        <taxon>Oceanospirillales</taxon>
        <taxon>Oceanospirillaceae</taxon>
        <taxon>Marinobacterium</taxon>
    </lineage>
</organism>
<evidence type="ECO:0000259" key="2">
    <source>
        <dbReference type="Pfam" id="PF13478"/>
    </source>
</evidence>
<keyword evidence="4" id="KW-1185">Reference proteome</keyword>
<name>A0ABY5HJ43_9GAMM</name>
<dbReference type="PANTHER" id="PTHR30388">
    <property type="entry name" value="ALDEHYDE OXIDOREDUCTASE MOLYBDENUM COFACTOR ASSEMBLY PROTEIN"/>
    <property type="match status" value="1"/>
</dbReference>
<evidence type="ECO:0000259" key="1">
    <source>
        <dbReference type="Pfam" id="PF02625"/>
    </source>
</evidence>
<feature type="domain" description="XdhC- CoxI" evidence="1">
    <location>
        <begin position="15"/>
        <end position="66"/>
    </location>
</feature>
<dbReference type="RefSeq" id="WP_255853337.1">
    <property type="nucleotide sequence ID" value="NZ_CP073347.1"/>
</dbReference>
<dbReference type="SUPFAM" id="SSF51735">
    <property type="entry name" value="NAD(P)-binding Rossmann-fold domains"/>
    <property type="match status" value="1"/>
</dbReference>
<feature type="domain" description="XdhC Rossmann" evidence="2">
    <location>
        <begin position="168"/>
        <end position="310"/>
    </location>
</feature>
<accession>A0ABY5HJ43</accession>
<dbReference type="InterPro" id="IPR036291">
    <property type="entry name" value="NAD(P)-bd_dom_sf"/>
</dbReference>
<evidence type="ECO:0000313" key="4">
    <source>
        <dbReference type="Proteomes" id="UP001058461"/>
    </source>
</evidence>
<dbReference type="InterPro" id="IPR027051">
    <property type="entry name" value="XdhC_Rossmann_dom"/>
</dbReference>
<dbReference type="EMBL" id="CP073347">
    <property type="protein sequence ID" value="UTW11297.1"/>
    <property type="molecule type" value="Genomic_DNA"/>
</dbReference>
<reference evidence="3" key="1">
    <citation type="submission" date="2021-04" db="EMBL/GenBank/DDBJ databases">
        <title>Oceanospirillales bacteria with DddD are important DMSP degraders in coastal seawater.</title>
        <authorList>
            <person name="Liu J."/>
        </authorList>
    </citation>
    <scope>NUCLEOTIDE SEQUENCE</scope>
    <source>
        <strain evidence="3">D13-1</strain>
    </source>
</reference>
<dbReference type="Proteomes" id="UP001058461">
    <property type="component" value="Chromosome"/>
</dbReference>
<sequence>MDSIDNLVIERARQWHAEGHCVWLCTVLSTFGSSPRPPGSLLVARSGTEYAGSLSGGCVEEAFLAQLDAGQFTADAQIVLYGDGAQESQRLQLPCGGVLKVLVECLPVASAVGEHLDALQQALSRQQSVLRRVRLSGGRCLDFDPGPGATVEILGDEVHVRLGPVVTLILAGASPVARYCAQFATALGFRVLACDPREEAVQHLEGTGLSLIRELPSVYIARHGCHTNTAVVALTHDPRIDDLAMMEAVRTEAFYIGVMGSERTSANRAKRLQRVGGLSEPDIARIHMPIGLNLGSKTPPEIALAVMADILRVRTGTGGQAMRSVSGDHCYPRY</sequence>
<dbReference type="Pfam" id="PF13478">
    <property type="entry name" value="XdhC_C"/>
    <property type="match status" value="1"/>
</dbReference>
<dbReference type="InterPro" id="IPR003777">
    <property type="entry name" value="XdhC_CoxI"/>
</dbReference>
<dbReference type="InterPro" id="IPR052698">
    <property type="entry name" value="MoCofactor_Util/Proc"/>
</dbReference>